<gene>
    <name evidence="5" type="ORF">ACFOX0_07490</name>
</gene>
<dbReference type="SUPFAM" id="SSF48452">
    <property type="entry name" value="TPR-like"/>
    <property type="match status" value="2"/>
</dbReference>
<evidence type="ECO:0000313" key="6">
    <source>
        <dbReference type="Proteomes" id="UP001595868"/>
    </source>
</evidence>
<evidence type="ECO:0000256" key="3">
    <source>
        <dbReference type="PROSITE-ProRule" id="PRU01091"/>
    </source>
</evidence>
<dbReference type="InterPro" id="IPR049052">
    <property type="entry name" value="nSTAND1"/>
</dbReference>
<name>A0ABV8KJP8_9ACTN</name>
<dbReference type="SUPFAM" id="SSF52540">
    <property type="entry name" value="P-loop containing nucleoside triphosphate hydrolases"/>
    <property type="match status" value="1"/>
</dbReference>
<dbReference type="Gene3D" id="1.25.40.10">
    <property type="entry name" value="Tetratricopeptide repeat domain"/>
    <property type="match status" value="2"/>
</dbReference>
<dbReference type="InterPro" id="IPR011990">
    <property type="entry name" value="TPR-like_helical_dom_sf"/>
</dbReference>
<proteinExistence type="inferred from homology"/>
<dbReference type="PRINTS" id="PR00364">
    <property type="entry name" value="DISEASERSIST"/>
</dbReference>
<sequence>MRVGILGPLEVRDGDRVVEVGGARLRALLIRLALDPGRSVGVDALAEALWGDAPPADTPNAVQSLVSRLRRAVPGLGVLSGPAGYRLALGPDDVDAERFARLARAGREALRDGDAGRALADLRAALALWRGPALAEVADAPYASAAVARLAELRLSALEDRAEAELRTGLTAPAVAELDELTAAHPLRERLAALHLRALAAAGRPAEALTAYERIRRRLADELGVDPSADLRAAHLALLRGDAAGPGASPGEPPARLPAPRGNLRAALTTFVGRDEDLRRLTKQLAGNRLVTLIGPGGAGKTRLAGVAAAVLAEDIAGGAWLVELAPITDPADVPRVVLDTLGRRTDRPGETVGLAPRDTMGRLVDTLSTDETLIVLDNCEHVVDAAARLADDLLGRCPGLRVLATSREPLGILGEVLDAVPPLRLPPADAAPVDALAYPSVQLLRDRAAAVRSGFAVTDDNVADVVEICRRLDGLPLAIELAAARLRTLSPRQVAAGLDDRFRLLTGGSRTALPRHRTLRAVVDWSWGLLTGDERRLAERLAVFPSSITADSAAGAGGDDAAALLDALVDKSLLQVVGDGRFRMLETIREYGLERLAAAGGVADVRAAHAGYFLRLVRTADPHLRTAGQLPWLRLLEAERENIVGALHFACDAGDADTALRIGAALALPLVIWGDGGIGGDVLTRTLTLPGPAPAAERAVVLAIRMITDMFGNERVPGGSEIAALAAAIDATRGSDNPYLPLVDAFLAIFTDDTAAGIAAVDRGRVHADPWTSGMLLALCGQLKENDGDAEGMLTDLTRAVTELRAVGERWSLSMTLAQYADALTKRGDYPGATAALEESARLSRELSPAEEPGIQMVWLAGMRARSGDVPGAKADLRRFVAERTAGRDGREVVFGLMALGELARLEGSLDEAQECVDAAWRRQETWPGMAPQMGGLISAAKAHLALARGDLPAARRCMSEATDRGLGARDMPVLATITVGWVAVAAAEHRYERAAELLGASDSLRGRPDKSNVDAQRLAERLRAELGDVAYAAAYATGNGLARADALAMLGADPVG</sequence>
<dbReference type="EMBL" id="JBHSBN010000003">
    <property type="protein sequence ID" value="MFC4105776.1"/>
    <property type="molecule type" value="Genomic_DNA"/>
</dbReference>
<keyword evidence="6" id="KW-1185">Reference proteome</keyword>
<dbReference type="SUPFAM" id="SSF46894">
    <property type="entry name" value="C-terminal effector domain of the bipartite response regulators"/>
    <property type="match status" value="1"/>
</dbReference>
<evidence type="ECO:0000313" key="5">
    <source>
        <dbReference type="EMBL" id="MFC4105776.1"/>
    </source>
</evidence>
<dbReference type="InterPro" id="IPR005158">
    <property type="entry name" value="BTAD"/>
</dbReference>
<dbReference type="Pfam" id="PF20703">
    <property type="entry name" value="nSTAND1"/>
    <property type="match status" value="1"/>
</dbReference>
<protein>
    <submittedName>
        <fullName evidence="5">BTAD domain-containing putative transcriptional regulator</fullName>
    </submittedName>
</protein>
<dbReference type="InterPro" id="IPR001867">
    <property type="entry name" value="OmpR/PhoB-type_DNA-bd"/>
</dbReference>
<dbReference type="SMART" id="SM00862">
    <property type="entry name" value="Trans_reg_C"/>
    <property type="match status" value="1"/>
</dbReference>
<dbReference type="PROSITE" id="PS51755">
    <property type="entry name" value="OMPR_PHOB"/>
    <property type="match status" value="1"/>
</dbReference>
<dbReference type="InterPro" id="IPR036388">
    <property type="entry name" value="WH-like_DNA-bd_sf"/>
</dbReference>
<keyword evidence="2 3" id="KW-0238">DNA-binding</keyword>
<feature type="DNA-binding region" description="OmpR/PhoB-type" evidence="3">
    <location>
        <begin position="1"/>
        <end position="89"/>
    </location>
</feature>
<organism evidence="5 6">
    <name type="scientific">Micromonospora zhanjiangensis</name>
    <dbReference type="NCBI Taxonomy" id="1522057"/>
    <lineage>
        <taxon>Bacteria</taxon>
        <taxon>Bacillati</taxon>
        <taxon>Actinomycetota</taxon>
        <taxon>Actinomycetes</taxon>
        <taxon>Micromonosporales</taxon>
        <taxon>Micromonosporaceae</taxon>
        <taxon>Micromonospora</taxon>
    </lineage>
</organism>
<dbReference type="Gene3D" id="1.10.10.10">
    <property type="entry name" value="Winged helix-like DNA-binding domain superfamily/Winged helix DNA-binding domain"/>
    <property type="match status" value="1"/>
</dbReference>
<reference evidence="6" key="1">
    <citation type="journal article" date="2019" name="Int. J. Syst. Evol. Microbiol.">
        <title>The Global Catalogue of Microorganisms (GCM) 10K type strain sequencing project: providing services to taxonomists for standard genome sequencing and annotation.</title>
        <authorList>
            <consortium name="The Broad Institute Genomics Platform"/>
            <consortium name="The Broad Institute Genome Sequencing Center for Infectious Disease"/>
            <person name="Wu L."/>
            <person name="Ma J."/>
        </authorList>
    </citation>
    <scope>NUCLEOTIDE SEQUENCE [LARGE SCALE GENOMIC DNA]</scope>
    <source>
        <strain evidence="6">2902at01</strain>
    </source>
</reference>
<dbReference type="Proteomes" id="UP001595868">
    <property type="component" value="Unassembled WGS sequence"/>
</dbReference>
<comment type="caution">
    <text evidence="5">The sequence shown here is derived from an EMBL/GenBank/DDBJ whole genome shotgun (WGS) entry which is preliminary data.</text>
</comment>
<comment type="similarity">
    <text evidence="1">Belongs to the AfsR/DnrI/RedD regulatory family.</text>
</comment>
<dbReference type="PANTHER" id="PTHR47691:SF3">
    <property type="entry name" value="HTH-TYPE TRANSCRIPTIONAL REGULATOR RV0890C-RELATED"/>
    <property type="match status" value="1"/>
</dbReference>
<evidence type="ECO:0000256" key="2">
    <source>
        <dbReference type="ARBA" id="ARBA00023125"/>
    </source>
</evidence>
<evidence type="ECO:0000259" key="4">
    <source>
        <dbReference type="PROSITE" id="PS51755"/>
    </source>
</evidence>
<dbReference type="CDD" id="cd15831">
    <property type="entry name" value="BTAD"/>
    <property type="match status" value="1"/>
</dbReference>
<dbReference type="RefSeq" id="WP_377543000.1">
    <property type="nucleotide sequence ID" value="NZ_JBHSBN010000003.1"/>
</dbReference>
<evidence type="ECO:0000256" key="1">
    <source>
        <dbReference type="ARBA" id="ARBA00005820"/>
    </source>
</evidence>
<dbReference type="Pfam" id="PF03704">
    <property type="entry name" value="BTAD"/>
    <property type="match status" value="1"/>
</dbReference>
<dbReference type="InterPro" id="IPR016032">
    <property type="entry name" value="Sig_transdc_resp-reg_C-effctor"/>
</dbReference>
<dbReference type="PANTHER" id="PTHR47691">
    <property type="entry name" value="REGULATOR-RELATED"/>
    <property type="match status" value="1"/>
</dbReference>
<dbReference type="InterPro" id="IPR027417">
    <property type="entry name" value="P-loop_NTPase"/>
</dbReference>
<feature type="domain" description="OmpR/PhoB-type" evidence="4">
    <location>
        <begin position="1"/>
        <end position="89"/>
    </location>
</feature>
<dbReference type="SMART" id="SM01043">
    <property type="entry name" value="BTAD"/>
    <property type="match status" value="1"/>
</dbReference>
<accession>A0ABV8KJP8</accession>
<dbReference type="Gene3D" id="3.40.50.300">
    <property type="entry name" value="P-loop containing nucleotide triphosphate hydrolases"/>
    <property type="match status" value="1"/>
</dbReference>